<evidence type="ECO:0000256" key="1">
    <source>
        <dbReference type="ARBA" id="ARBA00006643"/>
    </source>
</evidence>
<dbReference type="InterPro" id="IPR011990">
    <property type="entry name" value="TPR-like_helical_dom_sf"/>
</dbReference>
<dbReference type="EMBL" id="ASHM01004005">
    <property type="protein sequence ID" value="PNY10701.1"/>
    <property type="molecule type" value="Genomic_DNA"/>
</dbReference>
<dbReference type="GO" id="GO:0009451">
    <property type="term" value="P:RNA modification"/>
    <property type="evidence" value="ECO:0007669"/>
    <property type="project" value="InterPro"/>
</dbReference>
<comment type="caution">
    <text evidence="5">The sequence shown here is derived from an EMBL/GenBank/DDBJ whole genome shotgun (WGS) entry which is preliminary data.</text>
</comment>
<reference evidence="5 6" key="2">
    <citation type="journal article" date="2017" name="Front. Plant Sci.">
        <title>Gene Classification and Mining of Molecular Markers Useful in Red Clover (Trifolium pratense) Breeding.</title>
        <authorList>
            <person name="Istvanek J."/>
            <person name="Dluhosova J."/>
            <person name="Dluhos P."/>
            <person name="Patkova L."/>
            <person name="Nedelnik J."/>
            <person name="Repkova J."/>
        </authorList>
    </citation>
    <scope>NUCLEOTIDE SEQUENCE [LARGE SCALE GENOMIC DNA]</scope>
    <source>
        <strain evidence="6">cv. Tatra</strain>
        <tissue evidence="5">Young leaves</tissue>
    </source>
</reference>
<dbReference type="FunFam" id="1.25.40.10:FF:000344">
    <property type="entry name" value="Pentatricopeptide repeat-containing protein"/>
    <property type="match status" value="1"/>
</dbReference>
<comment type="similarity">
    <text evidence="1">Belongs to the PPR family. PCMP-H subfamily.</text>
</comment>
<dbReference type="GO" id="GO:0003729">
    <property type="term" value="F:mRNA binding"/>
    <property type="evidence" value="ECO:0007669"/>
    <property type="project" value="UniProtKB-ARBA"/>
</dbReference>
<dbReference type="Proteomes" id="UP000236291">
    <property type="component" value="Unassembled WGS sequence"/>
</dbReference>
<dbReference type="PROSITE" id="PS51375">
    <property type="entry name" value="PPR"/>
    <property type="match status" value="2"/>
</dbReference>
<feature type="repeat" description="PPR" evidence="3">
    <location>
        <begin position="165"/>
        <end position="199"/>
    </location>
</feature>
<reference evidence="5 6" key="1">
    <citation type="journal article" date="2014" name="Am. J. Bot.">
        <title>Genome assembly and annotation for red clover (Trifolium pratense; Fabaceae).</title>
        <authorList>
            <person name="Istvanek J."/>
            <person name="Jaros M."/>
            <person name="Krenek A."/>
            <person name="Repkova J."/>
        </authorList>
    </citation>
    <scope>NUCLEOTIDE SEQUENCE [LARGE SCALE GENOMIC DNA]</scope>
    <source>
        <strain evidence="6">cv. Tatra</strain>
        <tissue evidence="5">Young leaves</tissue>
    </source>
</reference>
<dbReference type="InterPro" id="IPR046848">
    <property type="entry name" value="E_motif"/>
</dbReference>
<protein>
    <recommendedName>
        <fullName evidence="4">DYW domain-containing protein</fullName>
    </recommendedName>
</protein>
<evidence type="ECO:0000256" key="3">
    <source>
        <dbReference type="PROSITE-ProRule" id="PRU00708"/>
    </source>
</evidence>
<dbReference type="ExpressionAtlas" id="A0A2K3P5Z5">
    <property type="expression patterns" value="baseline"/>
</dbReference>
<dbReference type="InterPro" id="IPR046960">
    <property type="entry name" value="PPR_At4g14850-like_plant"/>
</dbReference>
<evidence type="ECO:0000313" key="6">
    <source>
        <dbReference type="Proteomes" id="UP000236291"/>
    </source>
</evidence>
<feature type="domain" description="DYW" evidence="4">
    <location>
        <begin position="483"/>
        <end position="547"/>
    </location>
</feature>
<accession>A0A2K3P5Z5</accession>
<proteinExistence type="inferred from homology"/>
<dbReference type="Gene3D" id="1.25.40.10">
    <property type="entry name" value="Tetratricopeptide repeat domain"/>
    <property type="match status" value="4"/>
</dbReference>
<dbReference type="STRING" id="57577.A0A2K3P5Z5"/>
<evidence type="ECO:0000313" key="5">
    <source>
        <dbReference type="EMBL" id="PNY10701.1"/>
    </source>
</evidence>
<dbReference type="PANTHER" id="PTHR47926">
    <property type="entry name" value="PENTATRICOPEPTIDE REPEAT-CONTAINING PROTEIN"/>
    <property type="match status" value="1"/>
</dbReference>
<dbReference type="AlphaFoldDB" id="A0A2K3P5Z5"/>
<gene>
    <name evidence="5" type="ORF">L195_g007289</name>
</gene>
<dbReference type="PANTHER" id="PTHR47926:SF461">
    <property type="entry name" value="PENTATRICOPEPTIDE REPEAT SUPERFAMILY PROTEIN"/>
    <property type="match status" value="1"/>
</dbReference>
<evidence type="ECO:0000256" key="2">
    <source>
        <dbReference type="ARBA" id="ARBA00022737"/>
    </source>
</evidence>
<dbReference type="Pfam" id="PF14432">
    <property type="entry name" value="DYW_deaminase"/>
    <property type="match status" value="1"/>
</dbReference>
<feature type="repeat" description="PPR" evidence="3">
    <location>
        <begin position="266"/>
        <end position="300"/>
    </location>
</feature>
<dbReference type="GO" id="GO:0008270">
    <property type="term" value="F:zinc ion binding"/>
    <property type="evidence" value="ECO:0007669"/>
    <property type="project" value="InterPro"/>
</dbReference>
<keyword evidence="2" id="KW-0677">Repeat</keyword>
<dbReference type="InterPro" id="IPR002885">
    <property type="entry name" value="PPR_rpt"/>
</dbReference>
<dbReference type="NCBIfam" id="TIGR00756">
    <property type="entry name" value="PPR"/>
    <property type="match status" value="3"/>
</dbReference>
<dbReference type="Pfam" id="PF20431">
    <property type="entry name" value="E_motif"/>
    <property type="match status" value="1"/>
</dbReference>
<sequence>MEVTNMSQALQLHAQFLKSETQNQQNFSKLFTFSALSPSGDLNYARLLLNTNPSLNSYYYNTIIRAYSHSSNPTHHFQALSLFLFMLQPNNNHHVPTPDNFTYPFVLKCCARLKLTQQGKQLHCLITKLGFGSDLYIQNALIHMYSEIREFGVARELFDRMSYRDVVSWTSMIDGFVNSDLPIEAIELFERMLEGGVDVNDATVISVLRACADSGALSVGRKVHGIVKEKGIDLKGNVCTALIDMYSKCGCLESARKVFDDVVDRDVFVWTAMISGLACHGMSKEAIDLFVEMEKCNVKPDERTVTVVLSACRNAGLVREGYMFFSDVQKRYGMKPTIQHFGCLVDLLARGGCLEEAEDFINAMPMKPDAVLWRTLIWACKVHADTERAERLMKHLELQGMSAHDSGSYILASNVYASVGKWCDKAEVRELMNKKGLLKPPGSSRIEVDGVVHEFVMGDYNHPEAEKIFVKLDQMVDKLRKEGYNPKVSEVMLEMDDEEKAIQLLHHSEKLALSYGLIRTCPRSKIRIVKNLRSCKDCHEFMKLISKDHPERGNHIHSLEALWSDTVSNLQIIYLSQYRSFVPSAT</sequence>
<dbReference type="FunFam" id="1.25.40.10:FF:000690">
    <property type="entry name" value="Pentatricopeptide repeat-containing protein"/>
    <property type="match status" value="1"/>
</dbReference>
<name>A0A2K3P5Z5_TRIPR</name>
<organism evidence="5 6">
    <name type="scientific">Trifolium pratense</name>
    <name type="common">Red clover</name>
    <dbReference type="NCBI Taxonomy" id="57577"/>
    <lineage>
        <taxon>Eukaryota</taxon>
        <taxon>Viridiplantae</taxon>
        <taxon>Streptophyta</taxon>
        <taxon>Embryophyta</taxon>
        <taxon>Tracheophyta</taxon>
        <taxon>Spermatophyta</taxon>
        <taxon>Magnoliopsida</taxon>
        <taxon>eudicotyledons</taxon>
        <taxon>Gunneridae</taxon>
        <taxon>Pentapetalae</taxon>
        <taxon>rosids</taxon>
        <taxon>fabids</taxon>
        <taxon>Fabales</taxon>
        <taxon>Fabaceae</taxon>
        <taxon>Papilionoideae</taxon>
        <taxon>50 kb inversion clade</taxon>
        <taxon>NPAAA clade</taxon>
        <taxon>Hologalegina</taxon>
        <taxon>IRL clade</taxon>
        <taxon>Trifolieae</taxon>
        <taxon>Trifolium</taxon>
    </lineage>
</organism>
<evidence type="ECO:0000259" key="4">
    <source>
        <dbReference type="Pfam" id="PF14432"/>
    </source>
</evidence>
<dbReference type="InterPro" id="IPR032867">
    <property type="entry name" value="DYW_dom"/>
</dbReference>
<dbReference type="Pfam" id="PF13041">
    <property type="entry name" value="PPR_2"/>
    <property type="match status" value="2"/>
</dbReference>
<dbReference type="Pfam" id="PF01535">
    <property type="entry name" value="PPR"/>
    <property type="match status" value="1"/>
</dbReference>